<keyword evidence="1" id="KW-1133">Transmembrane helix</keyword>
<evidence type="ECO:0000256" key="1">
    <source>
        <dbReference type="SAM" id="Phobius"/>
    </source>
</evidence>
<dbReference type="CDD" id="cd06532">
    <property type="entry name" value="Glyco_transf_25"/>
    <property type="match status" value="1"/>
</dbReference>
<reference evidence="3" key="1">
    <citation type="journal article" date="2019" name="Philos. Trans. R. Soc. Lond., B, Biol. Sci.">
        <title>Targeted metagenomic recovery of four divergent viruses reveals shared and distinctive characteristics of giant viruses of marine eukaryotes.</title>
        <authorList>
            <person name="Needham D.M."/>
            <person name="Poirier C."/>
            <person name="Hehenberger E."/>
            <person name="Jimenez V."/>
            <person name="Swalwell J.E."/>
            <person name="Santoro A.E."/>
            <person name="Worden A.Z."/>
        </authorList>
    </citation>
    <scope>NUCLEOTIDE SEQUENCE</scope>
    <source>
        <strain evidence="3">MPacV-611</strain>
    </source>
</reference>
<dbReference type="GO" id="GO:0016740">
    <property type="term" value="F:transferase activity"/>
    <property type="evidence" value="ECO:0007669"/>
    <property type="project" value="UniProtKB-KW"/>
</dbReference>
<evidence type="ECO:0000259" key="2">
    <source>
        <dbReference type="Pfam" id="PF01755"/>
    </source>
</evidence>
<dbReference type="InterPro" id="IPR002654">
    <property type="entry name" value="Glyco_trans_25"/>
</dbReference>
<feature type="transmembrane region" description="Helical" evidence="1">
    <location>
        <begin position="6"/>
        <end position="22"/>
    </location>
</feature>
<name>A0A5J6VL95_9VIRU</name>
<feature type="domain" description="Glycosyl transferase family 25" evidence="2">
    <location>
        <begin position="84"/>
        <end position="188"/>
    </location>
</feature>
<protein>
    <submittedName>
        <fullName evidence="3">Glycosyltransferase family 25</fullName>
    </submittedName>
</protein>
<organism evidence="3">
    <name type="scientific">Megaviridae environmental sample</name>
    <dbReference type="NCBI Taxonomy" id="1737588"/>
    <lineage>
        <taxon>Viruses</taxon>
        <taxon>Varidnaviria</taxon>
        <taxon>Bamfordvirae</taxon>
        <taxon>Nucleocytoviricota</taxon>
        <taxon>Megaviricetes</taxon>
        <taxon>Imitervirales</taxon>
        <taxon>Mimiviridae</taxon>
        <taxon>environmental samples</taxon>
    </lineage>
</organism>
<keyword evidence="3" id="KW-0808">Transferase</keyword>
<dbReference type="Pfam" id="PF01755">
    <property type="entry name" value="Glyco_transf_25"/>
    <property type="match status" value="1"/>
</dbReference>
<sequence>MKTIFTVISFSILFILIIIVFLRKKIYLNEGYEHQVDLNYFDQILYINLENRPDRQKQILNEFNKIGINPSKITRIDAVYEKYNGHIGCAKSHIKALELAINNNYENIVIFEDDFIFTKDKNDINKILSSFIKDFKTDWDVVMFTSVFKDLLPVENFNYINKVKFATTSSAYIIQKHFYRTLLNKLKNCLSKMEEEMIKWKKAKPHKKKYQTRYALDQCWAPLQRRSKWYIFTPYLGTQGGEAGKSSIMSRF</sequence>
<evidence type="ECO:0000313" key="3">
    <source>
        <dbReference type="EMBL" id="QFG74723.1"/>
    </source>
</evidence>
<dbReference type="EMBL" id="MN448290">
    <property type="protein sequence ID" value="QFG74723.1"/>
    <property type="molecule type" value="Genomic_DNA"/>
</dbReference>
<proteinExistence type="predicted"/>
<accession>A0A5J6VL95</accession>
<keyword evidence="1" id="KW-0472">Membrane</keyword>
<keyword evidence="1" id="KW-0812">Transmembrane</keyword>